<name>A0AAV8SBY3_9ROSI</name>
<dbReference type="Proteomes" id="UP001159364">
    <property type="component" value="Linkage Group LG12"/>
</dbReference>
<organism evidence="1 2">
    <name type="scientific">Erythroxylum novogranatense</name>
    <dbReference type="NCBI Taxonomy" id="1862640"/>
    <lineage>
        <taxon>Eukaryota</taxon>
        <taxon>Viridiplantae</taxon>
        <taxon>Streptophyta</taxon>
        <taxon>Embryophyta</taxon>
        <taxon>Tracheophyta</taxon>
        <taxon>Spermatophyta</taxon>
        <taxon>Magnoliopsida</taxon>
        <taxon>eudicotyledons</taxon>
        <taxon>Gunneridae</taxon>
        <taxon>Pentapetalae</taxon>
        <taxon>rosids</taxon>
        <taxon>fabids</taxon>
        <taxon>Malpighiales</taxon>
        <taxon>Erythroxylaceae</taxon>
        <taxon>Erythroxylum</taxon>
    </lineage>
</organism>
<protein>
    <submittedName>
        <fullName evidence="1">Uncharacterized protein</fullName>
    </submittedName>
</protein>
<dbReference type="PANTHER" id="PTHR35686">
    <property type="entry name" value="KINETOCHORE PROTEIN"/>
    <property type="match status" value="1"/>
</dbReference>
<proteinExistence type="predicted"/>
<comment type="caution">
    <text evidence="1">The sequence shown here is derived from an EMBL/GenBank/DDBJ whole genome shotgun (WGS) entry which is preliminary data.</text>
</comment>
<sequence length="526" mass="58694">MLFSNRGPLKRNRNLDREVFCWSLMPMLQPRRFPGNSDSDQSISEEEEFDGHVGANCDSLAGNTEKVEGLQLQTRLEILRGRHEFNSEYGAHNFAKKKQTSSLAEDEVEMPDFPDDGVSVFSKKECDWNYVEEVISDDEDTNALPSHRIASGAKKLYKYEKAYNFESEKHNGLHASSNDIEAGIPLKQNALSPFSVYSKANTSCQDIRAKVMLNSSLNFQSLKNDLSPPVPKNEISPEPHDVLAKPETIESGILRNSNPILCKDFQRRKCKDLETMPGEVAAVGDGMVEKSMAALLDGLQDKSIPITGYANKDTRRRGKRLHPKQKKKLYPLGDRTIDNEGLASGSSGDDELISQNPKCVNLEVKKQTMSELFQEALSTKSLGSVDSLVRSHKPSGMGLFNHLQQVILSEKERDTAFVQKLQMGVSPNEELGSIIVEILSKYLDAKLTVCCCSFGKNTEEFQCPEGGQSLVDRVRKRTIIFSPKVCSNVDLEVGKLICIYPPWKEVHVVGTNETIMLCAHFSEIVV</sequence>
<gene>
    <name evidence="1" type="ORF">K2173_026204</name>
</gene>
<keyword evidence="2" id="KW-1185">Reference proteome</keyword>
<reference evidence="1 2" key="1">
    <citation type="submission" date="2021-09" db="EMBL/GenBank/DDBJ databases">
        <title>Genomic insights and catalytic innovation underlie evolution of tropane alkaloids biosynthesis.</title>
        <authorList>
            <person name="Wang Y.-J."/>
            <person name="Tian T."/>
            <person name="Huang J.-P."/>
            <person name="Huang S.-X."/>
        </authorList>
    </citation>
    <scope>NUCLEOTIDE SEQUENCE [LARGE SCALE GENOMIC DNA]</scope>
    <source>
        <strain evidence="1">KIB-2018</strain>
        <tissue evidence="1">Leaf</tissue>
    </source>
</reference>
<accession>A0AAV8SBY3</accession>
<evidence type="ECO:0000313" key="2">
    <source>
        <dbReference type="Proteomes" id="UP001159364"/>
    </source>
</evidence>
<dbReference type="PANTHER" id="PTHR35686:SF1">
    <property type="entry name" value="KINETOCHORE PROTEIN"/>
    <property type="match status" value="1"/>
</dbReference>
<dbReference type="EMBL" id="JAIWQS010000012">
    <property type="protein sequence ID" value="KAJ8749555.1"/>
    <property type="molecule type" value="Genomic_DNA"/>
</dbReference>
<evidence type="ECO:0000313" key="1">
    <source>
        <dbReference type="EMBL" id="KAJ8749555.1"/>
    </source>
</evidence>
<dbReference type="AlphaFoldDB" id="A0AAV8SBY3"/>